<protein>
    <submittedName>
        <fullName evidence="1">Glutamine synthetase, type III domain protein</fullName>
        <ecNumber evidence="1">6.3.1.2</ecNumber>
    </submittedName>
</protein>
<dbReference type="EC" id="6.3.1.2" evidence="1"/>
<evidence type="ECO:0000313" key="2">
    <source>
        <dbReference type="Proteomes" id="UP000006265"/>
    </source>
</evidence>
<proteinExistence type="predicted"/>
<dbReference type="PATRIC" id="fig|1122247.3.peg.3885"/>
<name>K5B7I0_MYCHD</name>
<evidence type="ECO:0000313" key="1">
    <source>
        <dbReference type="EMBL" id="EKF21983.1"/>
    </source>
</evidence>
<accession>K5B7I0</accession>
<dbReference type="GO" id="GO:0004356">
    <property type="term" value="F:glutamine synthetase activity"/>
    <property type="evidence" value="ECO:0007669"/>
    <property type="project" value="UniProtKB-EC"/>
</dbReference>
<sequence length="44" mass="5017">MISGVLDAVGEGVARYFANLKRDEFFAYHSAVTQWEIDNYLTAF</sequence>
<keyword evidence="2" id="KW-1185">Reference proteome</keyword>
<dbReference type="eggNOG" id="COG0174">
    <property type="taxonomic scope" value="Bacteria"/>
</dbReference>
<keyword evidence="1" id="KW-0436">Ligase</keyword>
<dbReference type="EMBL" id="AMRA01000107">
    <property type="protein sequence ID" value="EKF21983.1"/>
    <property type="molecule type" value="Genomic_DNA"/>
</dbReference>
<comment type="caution">
    <text evidence="1">The sequence shown here is derived from an EMBL/GenBank/DDBJ whole genome shotgun (WGS) entry which is preliminary data.</text>
</comment>
<gene>
    <name evidence="1" type="ORF">C731_4049</name>
</gene>
<dbReference type="AlphaFoldDB" id="K5B7I0"/>
<reference evidence="1" key="1">
    <citation type="journal article" date="2012" name="J. Bacteriol.">
        <title>Genome sequence of Mycobacterium hassiacum DSM 44199, a rare source of heat-stable mycobacterial proteins.</title>
        <authorList>
            <person name="Tiago I."/>
            <person name="Maranha A."/>
            <person name="Mendes V."/>
            <person name="Alarico S."/>
            <person name="Moynihan P.J."/>
            <person name="Clarke A.J."/>
            <person name="Macedo-Ribeiro S."/>
            <person name="Pereira P.J."/>
            <person name="Empadinhas N."/>
        </authorList>
    </citation>
    <scope>NUCLEOTIDE SEQUENCE [LARGE SCALE GENOMIC DNA]</scope>
    <source>
        <strain evidence="1">DSM 44199</strain>
    </source>
</reference>
<dbReference type="Proteomes" id="UP000006265">
    <property type="component" value="Unassembled WGS sequence"/>
</dbReference>
<organism evidence="1 2">
    <name type="scientific">Mycolicibacterium hassiacum (strain DSM 44199 / CIP 105218 / JCM 12690 / 3849)</name>
    <name type="common">Mycobacterium hassiacum</name>
    <dbReference type="NCBI Taxonomy" id="1122247"/>
    <lineage>
        <taxon>Bacteria</taxon>
        <taxon>Bacillati</taxon>
        <taxon>Actinomycetota</taxon>
        <taxon>Actinomycetes</taxon>
        <taxon>Mycobacteriales</taxon>
        <taxon>Mycobacteriaceae</taxon>
        <taxon>Mycolicibacterium</taxon>
    </lineage>
</organism>